<dbReference type="InterPro" id="IPR000719">
    <property type="entry name" value="Prot_kinase_dom"/>
</dbReference>
<dbReference type="PROSITE" id="PS00107">
    <property type="entry name" value="PROTEIN_KINASE_ATP"/>
    <property type="match status" value="1"/>
</dbReference>
<evidence type="ECO:0000256" key="1">
    <source>
        <dbReference type="PROSITE-ProRule" id="PRU10141"/>
    </source>
</evidence>
<dbReference type="Gene3D" id="1.10.510.10">
    <property type="entry name" value="Transferase(Phosphotransferase) domain 1"/>
    <property type="match status" value="1"/>
</dbReference>
<dbReference type="Pfam" id="PF00069">
    <property type="entry name" value="Pkinase"/>
    <property type="match status" value="1"/>
</dbReference>
<dbReference type="OrthoDB" id="9801841at2"/>
<keyword evidence="3" id="KW-0723">Serine/threonine-protein kinase</keyword>
<dbReference type="Proteomes" id="UP000176037">
    <property type="component" value="Unassembled WGS sequence"/>
</dbReference>
<name>A0A1E8FGS6_9ALTE</name>
<feature type="domain" description="Protein kinase" evidence="2">
    <location>
        <begin position="44"/>
        <end position="309"/>
    </location>
</feature>
<dbReference type="SUPFAM" id="SSF56112">
    <property type="entry name" value="Protein kinase-like (PK-like)"/>
    <property type="match status" value="1"/>
</dbReference>
<dbReference type="EMBL" id="MJIC01000010">
    <property type="protein sequence ID" value="OFI35145.1"/>
    <property type="molecule type" value="Genomic_DNA"/>
</dbReference>
<accession>A0A1E8FGS6</accession>
<keyword evidence="3" id="KW-0418">Kinase</keyword>
<feature type="binding site" evidence="1">
    <location>
        <position position="72"/>
    </location>
    <ligand>
        <name>ATP</name>
        <dbReference type="ChEBI" id="CHEBI:30616"/>
    </ligand>
</feature>
<dbReference type="AlphaFoldDB" id="A0A1E8FGS6"/>
<gene>
    <name evidence="3" type="ORF">BFC17_16505</name>
</gene>
<reference evidence="3 4" key="1">
    <citation type="submission" date="2016-09" db="EMBL/GenBank/DDBJ databases">
        <title>Alteromonas lipolytica, a new species isolated from sea water.</title>
        <authorList>
            <person name="Wu Y.-H."/>
            <person name="Cheng H."/>
            <person name="Xu X.-W."/>
        </authorList>
    </citation>
    <scope>NUCLEOTIDE SEQUENCE [LARGE SCALE GENOMIC DNA]</scope>
    <source>
        <strain evidence="3 4">JW12</strain>
    </source>
</reference>
<keyword evidence="4" id="KW-1185">Reference proteome</keyword>
<dbReference type="InterPro" id="IPR053235">
    <property type="entry name" value="Ser_Thr_kinase"/>
</dbReference>
<dbReference type="PANTHER" id="PTHR24361">
    <property type="entry name" value="MITOGEN-ACTIVATED KINASE KINASE KINASE"/>
    <property type="match status" value="1"/>
</dbReference>
<evidence type="ECO:0000313" key="3">
    <source>
        <dbReference type="EMBL" id="OFI35145.1"/>
    </source>
</evidence>
<evidence type="ECO:0000259" key="2">
    <source>
        <dbReference type="PROSITE" id="PS50011"/>
    </source>
</evidence>
<dbReference type="GO" id="GO:0005737">
    <property type="term" value="C:cytoplasm"/>
    <property type="evidence" value="ECO:0007669"/>
    <property type="project" value="TreeGrafter"/>
</dbReference>
<keyword evidence="1" id="KW-0067">ATP-binding</keyword>
<dbReference type="PROSITE" id="PS50011">
    <property type="entry name" value="PROTEIN_KINASE_DOM"/>
    <property type="match status" value="1"/>
</dbReference>
<dbReference type="STRING" id="1856405.BFC17_16505"/>
<keyword evidence="1" id="KW-0547">Nucleotide-binding</keyword>
<dbReference type="RefSeq" id="WP_070176063.1">
    <property type="nucleotide sequence ID" value="NZ_BMJR01000001.1"/>
</dbReference>
<dbReference type="SMART" id="SM00220">
    <property type="entry name" value="S_TKc"/>
    <property type="match status" value="1"/>
</dbReference>
<sequence length="614" mass="68785">MTRKGIRHFYIPEEQSVYLLSHADAKKLKDWIALCVAQLQSLGFTDIGLIGKGAYGFAFGGRDSAGAEMVFKFTRITLPASIQDRLEEEAFMQGLLEHPHIPAVKEFYQRGRQSILMMTRAPGVDLEQISLRDGPIPPRLVVKMAVQLGRILLYLRQFTHDGSPRPIVHGDIKPSNLVWDEHTESLSLIDWGSSVYAQLDEHLQPVQNNVLDLMSGDIQETNARLGDIYFIGDAQLNGERSSPRFDEQGLAGTLYALASGQSARFAHEVITPSSLGLPKLLSDILTHMLSDDVTSQHGGGDYLLSHLNLLENIVFGDDVPAHYEALLPVWVAKEHKNIESVVYSSRKSFLRQQSDLTSEQSQAMSQLGYLNDAQFERYYKNYLDGMGATEKGFLAAISRLARYPVLGGLVIHWQPEGVYIDSSLNLQDPTKEQAFKHAVNTVVILARAIHRQGVFKCCLFDAKNTLHIERDSVDAPFVAGAATAIPYEKSSVSLSASESRVHSYFEDGDDPDEFLALPPQIMQAIKALNAIHHTGCIIFEALENHLKIHSYYRLLDHTKENEFNASLNEIIVSLPLLSGEGTCGFMKLPYKDTRFFEHRVRCADKFYPRNPRTR</sequence>
<dbReference type="GO" id="GO:0005524">
    <property type="term" value="F:ATP binding"/>
    <property type="evidence" value="ECO:0007669"/>
    <property type="project" value="UniProtKB-UniRule"/>
</dbReference>
<dbReference type="InterPro" id="IPR011009">
    <property type="entry name" value="Kinase-like_dom_sf"/>
</dbReference>
<comment type="caution">
    <text evidence="3">The sequence shown here is derived from an EMBL/GenBank/DDBJ whole genome shotgun (WGS) entry which is preliminary data.</text>
</comment>
<keyword evidence="3" id="KW-0808">Transferase</keyword>
<dbReference type="GO" id="GO:0004674">
    <property type="term" value="F:protein serine/threonine kinase activity"/>
    <property type="evidence" value="ECO:0007669"/>
    <property type="project" value="UniProtKB-KW"/>
</dbReference>
<dbReference type="InterPro" id="IPR017441">
    <property type="entry name" value="Protein_kinase_ATP_BS"/>
</dbReference>
<protein>
    <submittedName>
        <fullName evidence="3">Serine/threonine protein kinase</fullName>
    </submittedName>
</protein>
<proteinExistence type="predicted"/>
<evidence type="ECO:0000313" key="4">
    <source>
        <dbReference type="Proteomes" id="UP000176037"/>
    </source>
</evidence>
<organism evidence="3 4">
    <name type="scientific">Alteromonas lipolytica</name>
    <dbReference type="NCBI Taxonomy" id="1856405"/>
    <lineage>
        <taxon>Bacteria</taxon>
        <taxon>Pseudomonadati</taxon>
        <taxon>Pseudomonadota</taxon>
        <taxon>Gammaproteobacteria</taxon>
        <taxon>Alteromonadales</taxon>
        <taxon>Alteromonadaceae</taxon>
        <taxon>Alteromonas/Salinimonas group</taxon>
        <taxon>Alteromonas</taxon>
    </lineage>
</organism>